<dbReference type="EMBL" id="JBICCN010000296">
    <property type="protein sequence ID" value="KAL3080350.1"/>
    <property type="molecule type" value="Genomic_DNA"/>
</dbReference>
<dbReference type="Pfam" id="PF00011">
    <property type="entry name" value="HSP20"/>
    <property type="match status" value="1"/>
</dbReference>
<name>A0ABD2IRY5_HETSC</name>
<dbReference type="InterPro" id="IPR002068">
    <property type="entry name" value="A-crystallin/Hsp20_dom"/>
</dbReference>
<dbReference type="InterPro" id="IPR001436">
    <property type="entry name" value="Alpha-crystallin/sHSP_animal"/>
</dbReference>
<evidence type="ECO:0000313" key="4">
    <source>
        <dbReference type="EMBL" id="KAL3080350.1"/>
    </source>
</evidence>
<dbReference type="Gene3D" id="2.60.40.790">
    <property type="match status" value="1"/>
</dbReference>
<sequence length="197" mass="22643">MFRLQSFQTVGKQFRQAMAMQQIAKRSISVSAVRPSALRDPFFRDPIDLWLYDPLRPMRRMLRRASDPFAMLDHFFDDRWVPQIRDNAAKLGIDEKGNFTYSVDTSGYRPEELSVSIEGDEVVIQGEHKETLEDETVHRQFVRRVRIPDGFQKEGLKCAMDDACHMCVTAPKAGAEPAAERRSIPIEVKAKAIDEKK</sequence>
<dbReference type="PRINTS" id="PR00299">
    <property type="entry name" value="ACRYSTALLIN"/>
</dbReference>
<accession>A0ABD2IRY5</accession>
<dbReference type="SUPFAM" id="SSF49764">
    <property type="entry name" value="HSP20-like chaperones"/>
    <property type="match status" value="1"/>
</dbReference>
<evidence type="ECO:0000259" key="3">
    <source>
        <dbReference type="PROSITE" id="PS01031"/>
    </source>
</evidence>
<comment type="caution">
    <text evidence="4">The sequence shown here is derived from an EMBL/GenBank/DDBJ whole genome shotgun (WGS) entry which is preliminary data.</text>
</comment>
<proteinExistence type="inferred from homology"/>
<gene>
    <name evidence="4" type="ORF">niasHS_012455</name>
</gene>
<reference evidence="4 5" key="1">
    <citation type="submission" date="2024-10" db="EMBL/GenBank/DDBJ databases">
        <authorList>
            <person name="Kim D."/>
        </authorList>
    </citation>
    <scope>NUCLEOTIDE SEQUENCE [LARGE SCALE GENOMIC DNA]</scope>
    <source>
        <strain evidence="4">Taebaek</strain>
    </source>
</reference>
<dbReference type="CDD" id="cd06526">
    <property type="entry name" value="metazoan_ACD"/>
    <property type="match status" value="1"/>
</dbReference>
<evidence type="ECO:0000256" key="1">
    <source>
        <dbReference type="PROSITE-ProRule" id="PRU00285"/>
    </source>
</evidence>
<dbReference type="PANTHER" id="PTHR45640">
    <property type="entry name" value="HEAT SHOCK PROTEIN HSP-12.2-RELATED"/>
    <property type="match status" value="1"/>
</dbReference>
<dbReference type="AlphaFoldDB" id="A0ABD2IRY5"/>
<protein>
    <recommendedName>
        <fullName evidence="3">SHSP domain-containing protein</fullName>
    </recommendedName>
</protein>
<dbReference type="PROSITE" id="PS01031">
    <property type="entry name" value="SHSP"/>
    <property type="match status" value="1"/>
</dbReference>
<dbReference type="PANTHER" id="PTHR45640:SF26">
    <property type="entry name" value="RE23625P"/>
    <property type="match status" value="1"/>
</dbReference>
<dbReference type="InterPro" id="IPR008978">
    <property type="entry name" value="HSP20-like_chaperone"/>
</dbReference>
<evidence type="ECO:0000313" key="5">
    <source>
        <dbReference type="Proteomes" id="UP001620645"/>
    </source>
</evidence>
<organism evidence="4 5">
    <name type="scientific">Heterodera schachtii</name>
    <name type="common">Sugarbeet cyst nematode worm</name>
    <name type="synonym">Tylenchus schachtii</name>
    <dbReference type="NCBI Taxonomy" id="97005"/>
    <lineage>
        <taxon>Eukaryota</taxon>
        <taxon>Metazoa</taxon>
        <taxon>Ecdysozoa</taxon>
        <taxon>Nematoda</taxon>
        <taxon>Chromadorea</taxon>
        <taxon>Rhabditida</taxon>
        <taxon>Tylenchina</taxon>
        <taxon>Tylenchomorpha</taxon>
        <taxon>Tylenchoidea</taxon>
        <taxon>Heteroderidae</taxon>
        <taxon>Heteroderinae</taxon>
        <taxon>Heterodera</taxon>
    </lineage>
</organism>
<keyword evidence="5" id="KW-1185">Reference proteome</keyword>
<comment type="similarity">
    <text evidence="1 2">Belongs to the small heat shock protein (HSP20) family.</text>
</comment>
<evidence type="ECO:0000256" key="2">
    <source>
        <dbReference type="RuleBase" id="RU003616"/>
    </source>
</evidence>
<feature type="domain" description="SHSP" evidence="3">
    <location>
        <begin position="81"/>
        <end position="189"/>
    </location>
</feature>
<dbReference type="Proteomes" id="UP001620645">
    <property type="component" value="Unassembled WGS sequence"/>
</dbReference>